<comment type="function">
    <text evidence="8">Gustatory receptor which mediates acceptance or avoidance behavior, depending on its substrates.</text>
</comment>
<dbReference type="InterPro" id="IPR013604">
    <property type="entry name" value="7TM_chemorcpt"/>
</dbReference>
<reference evidence="9" key="2">
    <citation type="submission" date="2023-05" db="EMBL/GenBank/DDBJ databases">
        <authorList>
            <person name="Fouks B."/>
        </authorList>
    </citation>
    <scope>NUCLEOTIDE SEQUENCE</scope>
    <source>
        <strain evidence="9">Stay&amp;Tobe</strain>
        <tissue evidence="9">Testes</tissue>
    </source>
</reference>
<dbReference type="GO" id="GO:0007635">
    <property type="term" value="P:chemosensory behavior"/>
    <property type="evidence" value="ECO:0007669"/>
    <property type="project" value="TreeGrafter"/>
</dbReference>
<proteinExistence type="inferred from homology"/>
<feature type="transmembrane region" description="Helical" evidence="8">
    <location>
        <begin position="351"/>
        <end position="369"/>
    </location>
</feature>
<comment type="similarity">
    <text evidence="8">Belongs to the insect chemoreceptor superfamily. Gustatory receptor (GR) family.</text>
</comment>
<evidence type="ECO:0000256" key="3">
    <source>
        <dbReference type="ARBA" id="ARBA00022692"/>
    </source>
</evidence>
<dbReference type="GO" id="GO:0007165">
    <property type="term" value="P:signal transduction"/>
    <property type="evidence" value="ECO:0007669"/>
    <property type="project" value="UniProtKB-KW"/>
</dbReference>
<evidence type="ECO:0000256" key="5">
    <source>
        <dbReference type="ARBA" id="ARBA00023136"/>
    </source>
</evidence>
<protein>
    <recommendedName>
        <fullName evidence="8">Gustatory receptor</fullName>
    </recommendedName>
</protein>
<sequence>MAVWKSLDVASDIKYINVICKFMGLAPYKIMKGSFSEGIEVDYSVRNNIIVIVWSAILALLMLIWCFPITYNYAHVNISFVDNLNTFVAVPMISVVACIAILINLTINKRKISKFFIKISHIDNKLSCLYIKDSYTNCMKFQENADILIFLFVLIPYIVFDIWLWIPEDGSYILIITLRYGHMVDVALMMHFCACVKVIRKRLTMVCKFTEEMRIPSLTAPQLRSLLGDICEAARILNSIYGLLILLELTRIFLIVIVNLHSIMNLLSKSPLVALSLIIWKIMALTELIYIIVTCEMTVTKLKKLTFSIHNILFQKFHITVDVFQQFALFLHQISTCGLEFTACGLFKLDYAFLCSVVTSFISYAVILYQF</sequence>
<reference evidence="9" key="1">
    <citation type="journal article" date="2023" name="IScience">
        <title>Live-bearing cockroach genome reveals convergent evolutionary mechanisms linked to viviparity in insects and beyond.</title>
        <authorList>
            <person name="Fouks B."/>
            <person name="Harrison M.C."/>
            <person name="Mikhailova A.A."/>
            <person name="Marchal E."/>
            <person name="English S."/>
            <person name="Carruthers M."/>
            <person name="Jennings E.C."/>
            <person name="Chiamaka E.L."/>
            <person name="Frigard R.A."/>
            <person name="Pippel M."/>
            <person name="Attardo G.M."/>
            <person name="Benoit J.B."/>
            <person name="Bornberg-Bauer E."/>
            <person name="Tobe S.S."/>
        </authorList>
    </citation>
    <scope>NUCLEOTIDE SEQUENCE</scope>
    <source>
        <strain evidence="9">Stay&amp;Tobe</strain>
    </source>
</reference>
<keyword evidence="7 8" id="KW-0807">Transducer</keyword>
<dbReference type="GO" id="GO:0005886">
    <property type="term" value="C:plasma membrane"/>
    <property type="evidence" value="ECO:0007669"/>
    <property type="project" value="UniProtKB-SubCell"/>
</dbReference>
<feature type="non-terminal residue" evidence="9">
    <location>
        <position position="371"/>
    </location>
</feature>
<evidence type="ECO:0000256" key="6">
    <source>
        <dbReference type="ARBA" id="ARBA00023170"/>
    </source>
</evidence>
<dbReference type="PANTHER" id="PTHR21143">
    <property type="entry name" value="INVERTEBRATE GUSTATORY RECEPTOR"/>
    <property type="match status" value="1"/>
</dbReference>
<dbReference type="PANTHER" id="PTHR21143:SF133">
    <property type="entry name" value="GUSTATORY AND PHEROMONE RECEPTOR 32A-RELATED"/>
    <property type="match status" value="1"/>
</dbReference>
<organism evidence="9 10">
    <name type="scientific">Diploptera punctata</name>
    <name type="common">Pacific beetle cockroach</name>
    <dbReference type="NCBI Taxonomy" id="6984"/>
    <lineage>
        <taxon>Eukaryota</taxon>
        <taxon>Metazoa</taxon>
        <taxon>Ecdysozoa</taxon>
        <taxon>Arthropoda</taxon>
        <taxon>Hexapoda</taxon>
        <taxon>Insecta</taxon>
        <taxon>Pterygota</taxon>
        <taxon>Neoptera</taxon>
        <taxon>Polyneoptera</taxon>
        <taxon>Dictyoptera</taxon>
        <taxon>Blattodea</taxon>
        <taxon>Blaberoidea</taxon>
        <taxon>Blaberidae</taxon>
        <taxon>Diplopterinae</taxon>
        <taxon>Diploptera</taxon>
    </lineage>
</organism>
<dbReference type="GO" id="GO:0008049">
    <property type="term" value="P:male courtship behavior"/>
    <property type="evidence" value="ECO:0007669"/>
    <property type="project" value="TreeGrafter"/>
</dbReference>
<feature type="transmembrane region" description="Helical" evidence="8">
    <location>
        <begin position="147"/>
        <end position="166"/>
    </location>
</feature>
<dbReference type="Pfam" id="PF08395">
    <property type="entry name" value="7tm_7"/>
    <property type="match status" value="1"/>
</dbReference>
<keyword evidence="6 8" id="KW-0675">Receptor</keyword>
<evidence type="ECO:0000256" key="1">
    <source>
        <dbReference type="ARBA" id="ARBA00004651"/>
    </source>
</evidence>
<feature type="transmembrane region" description="Helical" evidence="8">
    <location>
        <begin position="86"/>
        <end position="107"/>
    </location>
</feature>
<keyword evidence="2 8" id="KW-1003">Cell membrane</keyword>
<evidence type="ECO:0000256" key="2">
    <source>
        <dbReference type="ARBA" id="ARBA00022475"/>
    </source>
</evidence>
<dbReference type="AlphaFoldDB" id="A0AAD8A4C0"/>
<comment type="subcellular location">
    <subcellularLocation>
        <location evidence="1 8">Cell membrane</location>
        <topology evidence="1 8">Multi-pass membrane protein</topology>
    </subcellularLocation>
</comment>
<dbReference type="GO" id="GO:0030424">
    <property type="term" value="C:axon"/>
    <property type="evidence" value="ECO:0007669"/>
    <property type="project" value="TreeGrafter"/>
</dbReference>
<feature type="transmembrane region" description="Helical" evidence="8">
    <location>
        <begin position="172"/>
        <end position="199"/>
    </location>
</feature>
<dbReference type="GO" id="GO:0030425">
    <property type="term" value="C:dendrite"/>
    <property type="evidence" value="ECO:0007669"/>
    <property type="project" value="TreeGrafter"/>
</dbReference>
<gene>
    <name evidence="9" type="ORF">L9F63_001341</name>
</gene>
<evidence type="ECO:0000256" key="8">
    <source>
        <dbReference type="RuleBase" id="RU363108"/>
    </source>
</evidence>
<keyword evidence="3 8" id="KW-0812">Transmembrane</keyword>
<feature type="transmembrane region" description="Helical" evidence="8">
    <location>
        <begin position="240"/>
        <end position="260"/>
    </location>
</feature>
<comment type="caution">
    <text evidence="9">The sequence shown here is derived from an EMBL/GenBank/DDBJ whole genome shotgun (WGS) entry which is preliminary data.</text>
</comment>
<dbReference type="GO" id="GO:0050909">
    <property type="term" value="P:sensory perception of taste"/>
    <property type="evidence" value="ECO:0007669"/>
    <property type="project" value="InterPro"/>
</dbReference>
<evidence type="ECO:0000256" key="7">
    <source>
        <dbReference type="ARBA" id="ARBA00023224"/>
    </source>
</evidence>
<accession>A0AAD8A4C0</accession>
<feature type="transmembrane region" description="Helical" evidence="8">
    <location>
        <begin position="272"/>
        <end position="293"/>
    </location>
</feature>
<evidence type="ECO:0000313" key="10">
    <source>
        <dbReference type="Proteomes" id="UP001233999"/>
    </source>
</evidence>
<name>A0AAD8A4C0_DIPPU</name>
<evidence type="ECO:0000313" key="9">
    <source>
        <dbReference type="EMBL" id="KAJ9592113.1"/>
    </source>
</evidence>
<keyword evidence="5 8" id="KW-0472">Membrane</keyword>
<dbReference type="EMBL" id="JASPKZ010003845">
    <property type="protein sequence ID" value="KAJ9592113.1"/>
    <property type="molecule type" value="Genomic_DNA"/>
</dbReference>
<evidence type="ECO:0000256" key="4">
    <source>
        <dbReference type="ARBA" id="ARBA00022989"/>
    </source>
</evidence>
<keyword evidence="10" id="KW-1185">Reference proteome</keyword>
<keyword evidence="4 8" id="KW-1133">Transmembrane helix</keyword>
<feature type="transmembrane region" description="Helical" evidence="8">
    <location>
        <begin position="49"/>
        <end position="74"/>
    </location>
</feature>
<dbReference type="Proteomes" id="UP001233999">
    <property type="component" value="Unassembled WGS sequence"/>
</dbReference>
<dbReference type="GO" id="GO:0043025">
    <property type="term" value="C:neuronal cell body"/>
    <property type="evidence" value="ECO:0007669"/>
    <property type="project" value="TreeGrafter"/>
</dbReference>